<dbReference type="CDD" id="cd02869">
    <property type="entry name" value="PseudoU_synth_RluA_like"/>
    <property type="match status" value="1"/>
</dbReference>
<sequence length="279" mass="31168">MNNSSTHIIPDSFDGKRLDNALSLVLPDSGLRLRRRYCDEGLVQVNGRNRKPGYKVQSGQEIRVEFPESQHSLPEVEIVSQSDTVAALFKPAKVHSASIVGKDTPNVESALKDLFPDHSPVLLNRLDYLTSGLLLVGLNRGGCDTYHAMESDGTIRKFYLALVEGRFDGTATVKCELDVDNRKVTRVLETDTSDERRWTEVHALGHDRERNITLVRCMITKGARHQIRAHLSSIDHPIVGDPVYGNGSSEEALHLHHYKVEMDDFTARIGVGWADDFAK</sequence>
<dbReference type="AlphaFoldDB" id="A0A2C8F5H8"/>
<evidence type="ECO:0000313" key="5">
    <source>
        <dbReference type="EMBL" id="SOB57855.1"/>
    </source>
</evidence>
<dbReference type="SMART" id="SM00363">
    <property type="entry name" value="S4"/>
    <property type="match status" value="1"/>
</dbReference>
<dbReference type="InterPro" id="IPR006145">
    <property type="entry name" value="PsdUridine_synth_RsuA/RluA"/>
</dbReference>
<dbReference type="InterPro" id="IPR036986">
    <property type="entry name" value="S4_RNA-bd_sf"/>
</dbReference>
<dbReference type="PANTHER" id="PTHR21600">
    <property type="entry name" value="MITOCHONDRIAL RNA PSEUDOURIDINE SYNTHASE"/>
    <property type="match status" value="1"/>
</dbReference>
<dbReference type="InterPro" id="IPR020103">
    <property type="entry name" value="PsdUridine_synth_cat_dom_sf"/>
</dbReference>
<dbReference type="OrthoDB" id="128480at2"/>
<dbReference type="EMBL" id="LT907975">
    <property type="protein sequence ID" value="SOB57855.1"/>
    <property type="molecule type" value="Genomic_DNA"/>
</dbReference>
<dbReference type="GO" id="GO:0120159">
    <property type="term" value="F:rRNA pseudouridine synthase activity"/>
    <property type="evidence" value="ECO:0007669"/>
    <property type="project" value="UniProtKB-ARBA"/>
</dbReference>
<gene>
    <name evidence="5" type="ORF">DPRO_0968</name>
</gene>
<evidence type="ECO:0000259" key="4">
    <source>
        <dbReference type="SMART" id="SM00363"/>
    </source>
</evidence>
<feature type="domain" description="RNA-binding S4" evidence="4">
    <location>
        <begin position="16"/>
        <end position="78"/>
    </location>
</feature>
<evidence type="ECO:0000313" key="6">
    <source>
        <dbReference type="Proteomes" id="UP000219215"/>
    </source>
</evidence>
<comment type="similarity">
    <text evidence="1">Belongs to the pseudouridine synthase RluA family.</text>
</comment>
<evidence type="ECO:0000256" key="1">
    <source>
        <dbReference type="ARBA" id="ARBA00010876"/>
    </source>
</evidence>
<name>A0A2C8F5H8_9BACT</name>
<dbReference type="SUPFAM" id="SSF55120">
    <property type="entry name" value="Pseudouridine synthase"/>
    <property type="match status" value="1"/>
</dbReference>
<dbReference type="PROSITE" id="PS50889">
    <property type="entry name" value="S4"/>
    <property type="match status" value="1"/>
</dbReference>
<dbReference type="EC" id="5.4.99.-" evidence="5"/>
<keyword evidence="2 5" id="KW-0413">Isomerase</keyword>
<dbReference type="Proteomes" id="UP000219215">
    <property type="component" value="Chromosome DPRO"/>
</dbReference>
<organism evidence="5 6">
    <name type="scientific">Pseudodesulfovibrio profundus</name>
    <dbReference type="NCBI Taxonomy" id="57320"/>
    <lineage>
        <taxon>Bacteria</taxon>
        <taxon>Pseudomonadati</taxon>
        <taxon>Thermodesulfobacteriota</taxon>
        <taxon>Desulfovibrionia</taxon>
        <taxon>Desulfovibrionales</taxon>
        <taxon>Desulfovibrionaceae</taxon>
    </lineage>
</organism>
<dbReference type="Pfam" id="PF01479">
    <property type="entry name" value="S4"/>
    <property type="match status" value="1"/>
</dbReference>
<dbReference type="GO" id="GO:0000455">
    <property type="term" value="P:enzyme-directed rRNA pseudouridine synthesis"/>
    <property type="evidence" value="ECO:0007669"/>
    <property type="project" value="TreeGrafter"/>
</dbReference>
<evidence type="ECO:0000256" key="2">
    <source>
        <dbReference type="ARBA" id="ARBA00023235"/>
    </source>
</evidence>
<dbReference type="Pfam" id="PF00849">
    <property type="entry name" value="PseudoU_synth_2"/>
    <property type="match status" value="1"/>
</dbReference>
<keyword evidence="3" id="KW-0694">RNA-binding</keyword>
<evidence type="ECO:0000256" key="3">
    <source>
        <dbReference type="PROSITE-ProRule" id="PRU00182"/>
    </source>
</evidence>
<dbReference type="PROSITE" id="PS01129">
    <property type="entry name" value="PSI_RLU"/>
    <property type="match status" value="1"/>
</dbReference>
<dbReference type="KEGG" id="pprf:DPRO_0968"/>
<dbReference type="CDD" id="cd00165">
    <property type="entry name" value="S4"/>
    <property type="match status" value="1"/>
</dbReference>
<dbReference type="InterPro" id="IPR002942">
    <property type="entry name" value="S4_RNA-bd"/>
</dbReference>
<dbReference type="SUPFAM" id="SSF55174">
    <property type="entry name" value="Alpha-L RNA-binding motif"/>
    <property type="match status" value="1"/>
</dbReference>
<dbReference type="InterPro" id="IPR050188">
    <property type="entry name" value="RluA_PseudoU_synthase"/>
</dbReference>
<proteinExistence type="inferred from homology"/>
<protein>
    <submittedName>
        <fullName evidence="5">Pseudouridine synthase</fullName>
        <ecNumber evidence="5">5.4.99.-</ecNumber>
    </submittedName>
</protein>
<dbReference type="PANTHER" id="PTHR21600:SF87">
    <property type="entry name" value="RNA PSEUDOURIDYLATE SYNTHASE DOMAIN-CONTAINING PROTEIN 1"/>
    <property type="match status" value="1"/>
</dbReference>
<dbReference type="Gene3D" id="3.10.290.10">
    <property type="entry name" value="RNA-binding S4 domain"/>
    <property type="match status" value="1"/>
</dbReference>
<accession>A0A2C8F5H8</accession>
<dbReference type="Gene3D" id="3.30.2350.10">
    <property type="entry name" value="Pseudouridine synthase"/>
    <property type="match status" value="1"/>
</dbReference>
<dbReference type="GO" id="GO:0003723">
    <property type="term" value="F:RNA binding"/>
    <property type="evidence" value="ECO:0007669"/>
    <property type="project" value="UniProtKB-KW"/>
</dbReference>
<dbReference type="RefSeq" id="WP_097011033.1">
    <property type="nucleotide sequence ID" value="NZ_LT907975.1"/>
</dbReference>
<reference evidence="6" key="1">
    <citation type="submission" date="2017-09" db="EMBL/GenBank/DDBJ databases">
        <authorList>
            <person name="Regsiter A."/>
            <person name="William W."/>
        </authorList>
    </citation>
    <scope>NUCLEOTIDE SEQUENCE [LARGE SCALE GENOMIC DNA]</scope>
    <source>
        <strain evidence="6">500-1</strain>
    </source>
</reference>
<dbReference type="InterPro" id="IPR006224">
    <property type="entry name" value="PsdUridine_synth_RluA-like_CS"/>
</dbReference>
<keyword evidence="6" id="KW-1185">Reference proteome</keyword>